<dbReference type="CDD" id="cd02981">
    <property type="entry name" value="PDI_b_family"/>
    <property type="match status" value="1"/>
</dbReference>
<protein>
    <recommendedName>
        <fullName evidence="1">TXNDC11 thioredoxin-like domain-containing protein</fullName>
    </recommendedName>
</protein>
<dbReference type="Pfam" id="PF26234">
    <property type="entry name" value="TXNDC11_2nd"/>
    <property type="match status" value="1"/>
</dbReference>
<gene>
    <name evidence="2" type="ORF">SPARVUS_LOCUS15364562</name>
</gene>
<name>A0ABN9H4R4_9NEOB</name>
<evidence type="ECO:0000313" key="2">
    <source>
        <dbReference type="EMBL" id="CAI9616344.1"/>
    </source>
</evidence>
<evidence type="ECO:0000313" key="3">
    <source>
        <dbReference type="Proteomes" id="UP001162483"/>
    </source>
</evidence>
<dbReference type="EMBL" id="CATNWA010020049">
    <property type="protein sequence ID" value="CAI9616344.1"/>
    <property type="molecule type" value="Genomic_DNA"/>
</dbReference>
<organism evidence="2 3">
    <name type="scientific">Staurois parvus</name>
    <dbReference type="NCBI Taxonomy" id="386267"/>
    <lineage>
        <taxon>Eukaryota</taxon>
        <taxon>Metazoa</taxon>
        <taxon>Chordata</taxon>
        <taxon>Craniata</taxon>
        <taxon>Vertebrata</taxon>
        <taxon>Euteleostomi</taxon>
        <taxon>Amphibia</taxon>
        <taxon>Batrachia</taxon>
        <taxon>Anura</taxon>
        <taxon>Neobatrachia</taxon>
        <taxon>Ranoidea</taxon>
        <taxon>Ranidae</taxon>
        <taxon>Staurois</taxon>
    </lineage>
</organism>
<feature type="domain" description="TXNDC11 thioredoxin-like" evidence="1">
    <location>
        <begin position="52"/>
        <end position="116"/>
    </location>
</feature>
<dbReference type="PANTHER" id="PTHR46497">
    <property type="entry name" value="THIOREDOXIN DOMAIN-CONTAINING PROTEIN 11"/>
    <property type="match status" value="1"/>
</dbReference>
<accession>A0ABN9H4R4</accession>
<dbReference type="PANTHER" id="PTHR46497:SF1">
    <property type="entry name" value="THIOREDOXIN DOMAIN-CONTAINING PROTEIN 11"/>
    <property type="match status" value="1"/>
</dbReference>
<reference evidence="2" key="1">
    <citation type="submission" date="2023-05" db="EMBL/GenBank/DDBJ databases">
        <authorList>
            <person name="Stuckert A."/>
        </authorList>
    </citation>
    <scope>NUCLEOTIDE SEQUENCE</scope>
</reference>
<sequence length="129" mass="14625">MSPVLYVSSVVRLRDFLSTYEPAILGYFEFNASPQPPGYLTFFRSALHSLQKDYIVTVRYGVITDGNLAKKISLPNPGSVFLHRNLNTSLVYPDKEMNFTASNICKWALDSRETLLNWLRPHGAKSLLL</sequence>
<keyword evidence="3" id="KW-1185">Reference proteome</keyword>
<dbReference type="InterPro" id="IPR052792">
    <property type="entry name" value="Thioredoxin_dom-contain_11"/>
</dbReference>
<proteinExistence type="predicted"/>
<dbReference type="InterPro" id="IPR058777">
    <property type="entry name" value="TXNDC11_thioredoxin"/>
</dbReference>
<dbReference type="Proteomes" id="UP001162483">
    <property type="component" value="Unassembled WGS sequence"/>
</dbReference>
<feature type="non-terminal residue" evidence="2">
    <location>
        <position position="129"/>
    </location>
</feature>
<comment type="caution">
    <text evidence="2">The sequence shown here is derived from an EMBL/GenBank/DDBJ whole genome shotgun (WGS) entry which is preliminary data.</text>
</comment>
<evidence type="ECO:0000259" key="1">
    <source>
        <dbReference type="Pfam" id="PF26234"/>
    </source>
</evidence>